<evidence type="ECO:0000313" key="1">
    <source>
        <dbReference type="EMBL" id="KAK6726369.1"/>
    </source>
</evidence>
<evidence type="ECO:0000313" key="2">
    <source>
        <dbReference type="Proteomes" id="UP001303046"/>
    </source>
</evidence>
<reference evidence="1 2" key="1">
    <citation type="submission" date="2023-08" db="EMBL/GenBank/DDBJ databases">
        <title>A Necator americanus chromosomal reference genome.</title>
        <authorList>
            <person name="Ilik V."/>
            <person name="Petrzelkova K.J."/>
            <person name="Pardy F."/>
            <person name="Fuh T."/>
            <person name="Niatou-Singa F.S."/>
            <person name="Gouil Q."/>
            <person name="Baker L."/>
            <person name="Ritchie M.E."/>
            <person name="Jex A.R."/>
            <person name="Gazzola D."/>
            <person name="Li H."/>
            <person name="Toshio Fujiwara R."/>
            <person name="Zhan B."/>
            <person name="Aroian R.V."/>
            <person name="Pafco B."/>
            <person name="Schwarz E.M."/>
        </authorList>
    </citation>
    <scope>NUCLEOTIDE SEQUENCE [LARGE SCALE GENOMIC DNA]</scope>
    <source>
        <strain evidence="1 2">Aroian</strain>
        <tissue evidence="1">Whole animal</tissue>
    </source>
</reference>
<sequence>MYRTILAGEYCTTPRGLKRLKENDNGVERCLLQKTTDGRTRLPNGDHGFGSDKLAYQKQGGETRSYLSLEKHGCEPPLLM</sequence>
<gene>
    <name evidence="1" type="primary">Necator_chrI.g713</name>
    <name evidence="1" type="ORF">RB195_004591</name>
</gene>
<accession>A0ABR1BIS2</accession>
<keyword evidence="2" id="KW-1185">Reference proteome</keyword>
<organism evidence="1 2">
    <name type="scientific">Necator americanus</name>
    <name type="common">Human hookworm</name>
    <dbReference type="NCBI Taxonomy" id="51031"/>
    <lineage>
        <taxon>Eukaryota</taxon>
        <taxon>Metazoa</taxon>
        <taxon>Ecdysozoa</taxon>
        <taxon>Nematoda</taxon>
        <taxon>Chromadorea</taxon>
        <taxon>Rhabditida</taxon>
        <taxon>Rhabditina</taxon>
        <taxon>Rhabditomorpha</taxon>
        <taxon>Strongyloidea</taxon>
        <taxon>Ancylostomatidae</taxon>
        <taxon>Bunostominae</taxon>
        <taxon>Necator</taxon>
    </lineage>
</organism>
<dbReference type="EMBL" id="JAVFWL010000001">
    <property type="protein sequence ID" value="KAK6726369.1"/>
    <property type="molecule type" value="Genomic_DNA"/>
</dbReference>
<protein>
    <submittedName>
        <fullName evidence="1">Uncharacterized protein</fullName>
    </submittedName>
</protein>
<proteinExistence type="predicted"/>
<comment type="caution">
    <text evidence="1">The sequence shown here is derived from an EMBL/GenBank/DDBJ whole genome shotgun (WGS) entry which is preliminary data.</text>
</comment>
<dbReference type="Proteomes" id="UP001303046">
    <property type="component" value="Unassembled WGS sequence"/>
</dbReference>
<name>A0ABR1BIS2_NECAM</name>